<evidence type="ECO:0000256" key="1">
    <source>
        <dbReference type="ARBA" id="ARBA00022741"/>
    </source>
</evidence>
<accession>A0A9X3BYZ1</accession>
<keyword evidence="6" id="KW-0597">Phosphoprotein</keyword>
<dbReference type="Pfam" id="PF02954">
    <property type="entry name" value="HTH_8"/>
    <property type="match status" value="1"/>
</dbReference>
<evidence type="ECO:0000313" key="9">
    <source>
        <dbReference type="EMBL" id="MCV9928556.1"/>
    </source>
</evidence>
<dbReference type="InterPro" id="IPR003593">
    <property type="entry name" value="AAA+_ATPase"/>
</dbReference>
<dbReference type="EMBL" id="JAOZEW010000013">
    <property type="protein sequence ID" value="MCV9928556.1"/>
    <property type="molecule type" value="Genomic_DNA"/>
</dbReference>
<feature type="modified residue" description="4-aspartylphosphate" evidence="6">
    <location>
        <position position="56"/>
    </location>
</feature>
<dbReference type="PROSITE" id="PS00688">
    <property type="entry name" value="SIGMA54_INTERACT_3"/>
    <property type="match status" value="1"/>
</dbReference>
<evidence type="ECO:0000256" key="6">
    <source>
        <dbReference type="PROSITE-ProRule" id="PRU00169"/>
    </source>
</evidence>
<dbReference type="InterPro" id="IPR025662">
    <property type="entry name" value="Sigma_54_int_dom_ATP-bd_1"/>
</dbReference>
<dbReference type="SMART" id="SM00448">
    <property type="entry name" value="REC"/>
    <property type="match status" value="1"/>
</dbReference>
<evidence type="ECO:0000259" key="8">
    <source>
        <dbReference type="PROSITE" id="PS50110"/>
    </source>
</evidence>
<dbReference type="AlphaFoldDB" id="A0A9X3BYZ1"/>
<dbReference type="Gene3D" id="3.40.50.2300">
    <property type="match status" value="1"/>
</dbReference>
<dbReference type="InterPro" id="IPR009057">
    <property type="entry name" value="Homeodomain-like_sf"/>
</dbReference>
<dbReference type="FunFam" id="3.40.50.300:FF:000006">
    <property type="entry name" value="DNA-binding transcriptional regulator NtrC"/>
    <property type="match status" value="1"/>
</dbReference>
<reference evidence="9" key="1">
    <citation type="submission" date="2022-10" db="EMBL/GenBank/DDBJ databases">
        <title>Two novel species of Flavobacterium.</title>
        <authorList>
            <person name="Liu Q."/>
            <person name="Xin Y.-H."/>
        </authorList>
    </citation>
    <scope>NUCLEOTIDE SEQUENCE</scope>
    <source>
        <strain evidence="9">LS1R49</strain>
    </source>
</reference>
<dbReference type="Pfam" id="PF00072">
    <property type="entry name" value="Response_reg"/>
    <property type="match status" value="1"/>
</dbReference>
<dbReference type="PROSITE" id="PS50045">
    <property type="entry name" value="SIGMA54_INTERACT_4"/>
    <property type="match status" value="1"/>
</dbReference>
<evidence type="ECO:0000256" key="4">
    <source>
        <dbReference type="ARBA" id="ARBA00023125"/>
    </source>
</evidence>
<dbReference type="InterPro" id="IPR025943">
    <property type="entry name" value="Sigma_54_int_dom_ATP-bd_2"/>
</dbReference>
<feature type="domain" description="Response regulatory" evidence="8">
    <location>
        <begin position="7"/>
        <end position="121"/>
    </location>
</feature>
<protein>
    <submittedName>
        <fullName evidence="9">Sigma-54 dependent transcriptional regulator</fullName>
    </submittedName>
</protein>
<evidence type="ECO:0000313" key="10">
    <source>
        <dbReference type="Proteomes" id="UP001151079"/>
    </source>
</evidence>
<dbReference type="PROSITE" id="PS00676">
    <property type="entry name" value="SIGMA54_INTERACT_2"/>
    <property type="match status" value="1"/>
</dbReference>
<dbReference type="Pfam" id="PF25601">
    <property type="entry name" value="AAA_lid_14"/>
    <property type="match status" value="1"/>
</dbReference>
<dbReference type="PANTHER" id="PTHR32071">
    <property type="entry name" value="TRANSCRIPTIONAL REGULATORY PROTEIN"/>
    <property type="match status" value="1"/>
</dbReference>
<dbReference type="InterPro" id="IPR058031">
    <property type="entry name" value="AAA_lid_NorR"/>
</dbReference>
<keyword evidence="5" id="KW-0804">Transcription</keyword>
<feature type="domain" description="Sigma-54 factor interaction" evidence="7">
    <location>
        <begin position="147"/>
        <end position="376"/>
    </location>
</feature>
<dbReference type="SUPFAM" id="SSF52172">
    <property type="entry name" value="CheY-like"/>
    <property type="match status" value="1"/>
</dbReference>
<dbReference type="Gene3D" id="3.40.50.300">
    <property type="entry name" value="P-loop containing nucleotide triphosphate hydrolases"/>
    <property type="match status" value="1"/>
</dbReference>
<dbReference type="PROSITE" id="PS00675">
    <property type="entry name" value="SIGMA54_INTERACT_1"/>
    <property type="match status" value="1"/>
</dbReference>
<dbReference type="InterPro" id="IPR002078">
    <property type="entry name" value="Sigma_54_int"/>
</dbReference>
<dbReference type="GO" id="GO:0000160">
    <property type="term" value="P:phosphorelay signal transduction system"/>
    <property type="evidence" value="ECO:0007669"/>
    <property type="project" value="InterPro"/>
</dbReference>
<gene>
    <name evidence="9" type="ORF">OIU83_12885</name>
</gene>
<organism evidence="9 10">
    <name type="scientific">Flavobacterium shii</name>
    <dbReference type="NCBI Taxonomy" id="2987687"/>
    <lineage>
        <taxon>Bacteria</taxon>
        <taxon>Pseudomonadati</taxon>
        <taxon>Bacteroidota</taxon>
        <taxon>Flavobacteriia</taxon>
        <taxon>Flavobacteriales</taxon>
        <taxon>Flavobacteriaceae</taxon>
        <taxon>Flavobacterium</taxon>
    </lineage>
</organism>
<sequence length="444" mass="50119">MSLKKEKILIVDDNYDMLNLLQRNLKTFNYHTYKASSVNEALEVLKHNTIDLLITDLNMPEINGVELLKFTEEHFPLIPKLVITGLPSIDSAVISIKSGAFDYLVKPFTNEELNRAIENSFTKLKNKGIKLPAINTIEIESNNYAGIVGNSNQLADLIEVIKRVKNNMATVLIQGETGTGKELIARAIHYKGSLAKMPFITVNCGGIPESLMESELFGYTKGAFTGASESRIGLFQAAAGGTIFLDEIGTAPLLIQTRLLRVLQEKEITRVGSQTSEKLNVRIIAAANTDLYQMIQKGTFREDLYYRLNVVNIKTTPLRERKHDILPIIDCFIKKYGNEYGKPNIIMTEKVSEILIRYSWPGNVRELENIIQSMIIMSDHIIDVQHIPEHLKYHISGRETVILKSLKEYEKEQILKVLAAVDNNKTHAAKILQIDRKTLNQKII</sequence>
<dbReference type="InterPro" id="IPR001789">
    <property type="entry name" value="Sig_transdc_resp-reg_receiver"/>
</dbReference>
<dbReference type="GO" id="GO:0005524">
    <property type="term" value="F:ATP binding"/>
    <property type="evidence" value="ECO:0007669"/>
    <property type="project" value="UniProtKB-KW"/>
</dbReference>
<dbReference type="InterPro" id="IPR002197">
    <property type="entry name" value="HTH_Fis"/>
</dbReference>
<dbReference type="PROSITE" id="PS50110">
    <property type="entry name" value="RESPONSE_REGULATORY"/>
    <property type="match status" value="1"/>
</dbReference>
<dbReference type="InterPro" id="IPR011006">
    <property type="entry name" value="CheY-like_superfamily"/>
</dbReference>
<evidence type="ECO:0000259" key="7">
    <source>
        <dbReference type="PROSITE" id="PS50045"/>
    </source>
</evidence>
<evidence type="ECO:0000256" key="5">
    <source>
        <dbReference type="ARBA" id="ARBA00023163"/>
    </source>
</evidence>
<dbReference type="Gene3D" id="1.10.10.60">
    <property type="entry name" value="Homeodomain-like"/>
    <property type="match status" value="1"/>
</dbReference>
<dbReference type="InterPro" id="IPR025944">
    <property type="entry name" value="Sigma_54_int_dom_CS"/>
</dbReference>
<dbReference type="RefSeq" id="WP_264206668.1">
    <property type="nucleotide sequence ID" value="NZ_JAOZEW010000013.1"/>
</dbReference>
<keyword evidence="10" id="KW-1185">Reference proteome</keyword>
<dbReference type="PANTHER" id="PTHR32071:SF57">
    <property type="entry name" value="C4-DICARBOXYLATE TRANSPORT TRANSCRIPTIONAL REGULATORY PROTEIN DCTD"/>
    <property type="match status" value="1"/>
</dbReference>
<evidence type="ECO:0000256" key="2">
    <source>
        <dbReference type="ARBA" id="ARBA00022840"/>
    </source>
</evidence>
<dbReference type="Gene3D" id="1.10.8.60">
    <property type="match status" value="1"/>
</dbReference>
<name>A0A9X3BYZ1_9FLAO</name>
<comment type="caution">
    <text evidence="9">The sequence shown here is derived from an EMBL/GenBank/DDBJ whole genome shotgun (WGS) entry which is preliminary data.</text>
</comment>
<dbReference type="CDD" id="cd00009">
    <property type="entry name" value="AAA"/>
    <property type="match status" value="1"/>
</dbReference>
<proteinExistence type="predicted"/>
<keyword evidence="1" id="KW-0547">Nucleotide-binding</keyword>
<dbReference type="SUPFAM" id="SSF46689">
    <property type="entry name" value="Homeodomain-like"/>
    <property type="match status" value="1"/>
</dbReference>
<dbReference type="Proteomes" id="UP001151079">
    <property type="component" value="Unassembled WGS sequence"/>
</dbReference>
<dbReference type="GO" id="GO:0006355">
    <property type="term" value="P:regulation of DNA-templated transcription"/>
    <property type="evidence" value="ECO:0007669"/>
    <property type="project" value="InterPro"/>
</dbReference>
<dbReference type="InterPro" id="IPR027417">
    <property type="entry name" value="P-loop_NTPase"/>
</dbReference>
<dbReference type="SUPFAM" id="SSF52540">
    <property type="entry name" value="P-loop containing nucleoside triphosphate hydrolases"/>
    <property type="match status" value="1"/>
</dbReference>
<keyword evidence="3" id="KW-0805">Transcription regulation</keyword>
<keyword evidence="4" id="KW-0238">DNA-binding</keyword>
<dbReference type="Pfam" id="PF00158">
    <property type="entry name" value="Sigma54_activat"/>
    <property type="match status" value="1"/>
</dbReference>
<evidence type="ECO:0000256" key="3">
    <source>
        <dbReference type="ARBA" id="ARBA00023015"/>
    </source>
</evidence>
<keyword evidence="2" id="KW-0067">ATP-binding</keyword>
<dbReference type="GO" id="GO:0043565">
    <property type="term" value="F:sequence-specific DNA binding"/>
    <property type="evidence" value="ECO:0007669"/>
    <property type="project" value="InterPro"/>
</dbReference>
<dbReference type="SMART" id="SM00382">
    <property type="entry name" value="AAA"/>
    <property type="match status" value="1"/>
</dbReference>